<keyword evidence="1" id="KW-1133">Transmembrane helix</keyword>
<keyword evidence="1" id="KW-0472">Membrane</keyword>
<accession>A0A8S1U1Y7</accession>
<name>A0A8S1U1Y7_PAROT</name>
<keyword evidence="1" id="KW-0812">Transmembrane</keyword>
<sequence>MKMIIIQQHAKCITNQLEFTMIIQNNTIKNILIPDVIIPPGSSVKVKFHYLFWSFNYYQRKNGKRQVYIRRFLSVVFLIAIKFFQLAILLKKQNNNERKDLYKYYDFHSQLDDFITDYTLCKELVYITNFKRGLIFKI</sequence>
<proteinExistence type="predicted"/>
<evidence type="ECO:0000256" key="1">
    <source>
        <dbReference type="SAM" id="Phobius"/>
    </source>
</evidence>
<keyword evidence="3" id="KW-1185">Reference proteome</keyword>
<reference evidence="2" key="1">
    <citation type="submission" date="2021-01" db="EMBL/GenBank/DDBJ databases">
        <authorList>
            <consortium name="Genoscope - CEA"/>
            <person name="William W."/>
        </authorList>
    </citation>
    <scope>NUCLEOTIDE SEQUENCE</scope>
</reference>
<evidence type="ECO:0000313" key="2">
    <source>
        <dbReference type="EMBL" id="CAD8157983.1"/>
    </source>
</evidence>
<comment type="caution">
    <text evidence="2">The sequence shown here is derived from an EMBL/GenBank/DDBJ whole genome shotgun (WGS) entry which is preliminary data.</text>
</comment>
<evidence type="ECO:0000313" key="3">
    <source>
        <dbReference type="Proteomes" id="UP000683925"/>
    </source>
</evidence>
<feature type="transmembrane region" description="Helical" evidence="1">
    <location>
        <begin position="68"/>
        <end position="90"/>
    </location>
</feature>
<dbReference type="Proteomes" id="UP000683925">
    <property type="component" value="Unassembled WGS sequence"/>
</dbReference>
<gene>
    <name evidence="2" type="ORF">POCTA_138.1.T0340263</name>
</gene>
<organism evidence="2 3">
    <name type="scientific">Paramecium octaurelia</name>
    <dbReference type="NCBI Taxonomy" id="43137"/>
    <lineage>
        <taxon>Eukaryota</taxon>
        <taxon>Sar</taxon>
        <taxon>Alveolata</taxon>
        <taxon>Ciliophora</taxon>
        <taxon>Intramacronucleata</taxon>
        <taxon>Oligohymenophorea</taxon>
        <taxon>Peniculida</taxon>
        <taxon>Parameciidae</taxon>
        <taxon>Paramecium</taxon>
    </lineage>
</organism>
<dbReference type="AlphaFoldDB" id="A0A8S1U1Y7"/>
<protein>
    <recommendedName>
        <fullName evidence="4">Transmembrane protein</fullName>
    </recommendedName>
</protein>
<evidence type="ECO:0008006" key="4">
    <source>
        <dbReference type="Google" id="ProtNLM"/>
    </source>
</evidence>
<dbReference type="EMBL" id="CAJJDP010000034">
    <property type="protein sequence ID" value="CAD8157983.1"/>
    <property type="molecule type" value="Genomic_DNA"/>
</dbReference>